<dbReference type="OMA" id="KSCKHRR"/>
<sequence length="186" mass="18815">MHAISQVLVPTIALLAMVQYCPAPFIPIAAGLAASTAEALGTAAAAGASAATTTSTVAGVVGAAGGVAGAVEGGISAANSKRDLRNFNSRIKKRQDVSKLGLGTAWPNCINELGSAHLTFSSPSSSSVIVQGMPPACMTLCGVLTNVYNEGNPVPEGTDSVRFTNLTPGDIQEIQDALNGHPNYQH</sequence>
<dbReference type="AlphaFoldDB" id="A0A0U1LSI8"/>
<gene>
    <name evidence="2" type="ORF">PISL3812_03353</name>
</gene>
<dbReference type="EMBL" id="CVMT01000002">
    <property type="protein sequence ID" value="CRG86348.1"/>
    <property type="molecule type" value="Genomic_DNA"/>
</dbReference>
<reference evidence="2 3" key="1">
    <citation type="submission" date="2015-04" db="EMBL/GenBank/DDBJ databases">
        <authorList>
            <person name="Syromyatnikov M.Y."/>
            <person name="Popov V.N."/>
        </authorList>
    </citation>
    <scope>NUCLEOTIDE SEQUENCE [LARGE SCALE GENOMIC DNA]</scope>
    <source>
        <strain evidence="2">WF-38-12</strain>
    </source>
</reference>
<keyword evidence="3" id="KW-1185">Reference proteome</keyword>
<dbReference type="OrthoDB" id="4226900at2759"/>
<accession>A0A0U1LSI8</accession>
<evidence type="ECO:0000313" key="2">
    <source>
        <dbReference type="EMBL" id="CRG86348.1"/>
    </source>
</evidence>
<keyword evidence="1" id="KW-0732">Signal</keyword>
<dbReference type="STRING" id="28573.A0A0U1LSI8"/>
<organism evidence="2 3">
    <name type="scientific">Talaromyces islandicus</name>
    <name type="common">Penicillium islandicum</name>
    <dbReference type="NCBI Taxonomy" id="28573"/>
    <lineage>
        <taxon>Eukaryota</taxon>
        <taxon>Fungi</taxon>
        <taxon>Dikarya</taxon>
        <taxon>Ascomycota</taxon>
        <taxon>Pezizomycotina</taxon>
        <taxon>Eurotiomycetes</taxon>
        <taxon>Eurotiomycetidae</taxon>
        <taxon>Eurotiales</taxon>
        <taxon>Trichocomaceae</taxon>
        <taxon>Talaromyces</taxon>
        <taxon>Talaromyces sect. Islandici</taxon>
    </lineage>
</organism>
<feature type="signal peptide" evidence="1">
    <location>
        <begin position="1"/>
        <end position="23"/>
    </location>
</feature>
<evidence type="ECO:0000313" key="3">
    <source>
        <dbReference type="Proteomes" id="UP000054383"/>
    </source>
</evidence>
<proteinExistence type="predicted"/>
<name>A0A0U1LSI8_TALIS</name>
<evidence type="ECO:0000256" key="1">
    <source>
        <dbReference type="SAM" id="SignalP"/>
    </source>
</evidence>
<dbReference type="Proteomes" id="UP000054383">
    <property type="component" value="Unassembled WGS sequence"/>
</dbReference>
<protein>
    <submittedName>
        <fullName evidence="2">Uncharacterized protein</fullName>
    </submittedName>
</protein>
<feature type="chain" id="PRO_5017967494" evidence="1">
    <location>
        <begin position="24"/>
        <end position="186"/>
    </location>
</feature>